<protein>
    <submittedName>
        <fullName evidence="1">BrxE family protein</fullName>
    </submittedName>
</protein>
<comment type="caution">
    <text evidence="1">The sequence shown here is derived from an EMBL/GenBank/DDBJ whole genome shotgun (WGS) entry which is preliminary data.</text>
</comment>
<keyword evidence="2" id="KW-1185">Reference proteome</keyword>
<dbReference type="InterPro" id="IPR058690">
    <property type="entry name" value="BrxE"/>
</dbReference>
<accession>A0A934RNQ4</accession>
<name>A0A934RNQ4_9BACT</name>
<reference evidence="1" key="1">
    <citation type="submission" date="2021-01" db="EMBL/GenBank/DDBJ databases">
        <title>Modified the classification status of verrucomicrobia.</title>
        <authorList>
            <person name="Feng X."/>
        </authorList>
    </citation>
    <scope>NUCLEOTIDE SEQUENCE</scope>
    <source>
        <strain evidence="1">KCTC 12986</strain>
    </source>
</reference>
<gene>
    <name evidence="1" type="ORF">JIN78_11810</name>
</gene>
<evidence type="ECO:0000313" key="1">
    <source>
        <dbReference type="EMBL" id="MBK1834749.1"/>
    </source>
</evidence>
<dbReference type="RefSeq" id="WP_200392184.1">
    <property type="nucleotide sequence ID" value="NZ_JAENIO010000031.1"/>
</dbReference>
<dbReference type="AlphaFoldDB" id="A0A934RNQ4"/>
<dbReference type="Pfam" id="PF26412">
    <property type="entry name" value="BrxE"/>
    <property type="match status" value="1"/>
</dbReference>
<organism evidence="1 2">
    <name type="scientific">Roseibacillus ishigakijimensis</name>
    <dbReference type="NCBI Taxonomy" id="454146"/>
    <lineage>
        <taxon>Bacteria</taxon>
        <taxon>Pseudomonadati</taxon>
        <taxon>Verrucomicrobiota</taxon>
        <taxon>Verrucomicrobiia</taxon>
        <taxon>Verrucomicrobiales</taxon>
        <taxon>Verrucomicrobiaceae</taxon>
        <taxon>Roseibacillus</taxon>
    </lineage>
</organism>
<dbReference type="EMBL" id="JAENIO010000031">
    <property type="protein sequence ID" value="MBK1834749.1"/>
    <property type="molecule type" value="Genomic_DNA"/>
</dbReference>
<evidence type="ECO:0000313" key="2">
    <source>
        <dbReference type="Proteomes" id="UP000604083"/>
    </source>
</evidence>
<sequence length="170" mass="18885">MTTVPNSSPQNPFRFIALLRLIVAAKSEALWGLQSTAFSTGQGDFSAIFPRTTLQAASTLVGSSLQKIYDESVRSRGIYHLFRLPAFWDARIHQESLALVDTLTTEQMTAPEFSLLGPLQFHETDSVSDGPTDLGTIELHFQNDLTRLSALYQAAFSGNKKCIPFFKLRK</sequence>
<dbReference type="Proteomes" id="UP000604083">
    <property type="component" value="Unassembled WGS sequence"/>
</dbReference>
<dbReference type="NCBIfam" id="NF033447">
    <property type="entry name" value="BrxE_fam"/>
    <property type="match status" value="1"/>
</dbReference>
<proteinExistence type="predicted"/>